<feature type="compositionally biased region" description="Basic and acidic residues" evidence="1">
    <location>
        <begin position="144"/>
        <end position="153"/>
    </location>
</feature>
<dbReference type="AlphaFoldDB" id="A0A843TXF1"/>
<feature type="non-terminal residue" evidence="2">
    <location>
        <position position="1"/>
    </location>
</feature>
<gene>
    <name evidence="2" type="ORF">Taro_008143</name>
</gene>
<protein>
    <submittedName>
        <fullName evidence="2">Uncharacterized protein</fullName>
    </submittedName>
</protein>
<feature type="region of interest" description="Disordered" evidence="1">
    <location>
        <begin position="140"/>
        <end position="174"/>
    </location>
</feature>
<sequence>QDHFCDFCTLHGFPEVGYLRLSFLNRRWGASGWVWTGDEGLDQRWGYLRLEIWWTGGGVPSVGFGLEAPPWRWAKNPKGGEHHKGGQGLERPKRGGGSHPLPREGERVYDPWRWGGPKDPLYANTLSPFIEVRELGVNRSPPHLRLESGRGERTPPLQLEGVTRDWRGGPSSWG</sequence>
<keyword evidence="3" id="KW-1185">Reference proteome</keyword>
<comment type="caution">
    <text evidence="2">The sequence shown here is derived from an EMBL/GenBank/DDBJ whole genome shotgun (WGS) entry which is preliminary data.</text>
</comment>
<dbReference type="Proteomes" id="UP000652761">
    <property type="component" value="Unassembled WGS sequence"/>
</dbReference>
<evidence type="ECO:0000313" key="2">
    <source>
        <dbReference type="EMBL" id="MQL75765.1"/>
    </source>
</evidence>
<reference evidence="2" key="1">
    <citation type="submission" date="2017-07" db="EMBL/GenBank/DDBJ databases">
        <title>Taro Niue Genome Assembly and Annotation.</title>
        <authorList>
            <person name="Atibalentja N."/>
            <person name="Keating K."/>
            <person name="Fields C.J."/>
        </authorList>
    </citation>
    <scope>NUCLEOTIDE SEQUENCE</scope>
    <source>
        <strain evidence="2">Niue_2</strain>
        <tissue evidence="2">Leaf</tissue>
    </source>
</reference>
<proteinExistence type="predicted"/>
<name>A0A843TXF1_COLES</name>
<evidence type="ECO:0000256" key="1">
    <source>
        <dbReference type="SAM" id="MobiDB-lite"/>
    </source>
</evidence>
<organism evidence="2 3">
    <name type="scientific">Colocasia esculenta</name>
    <name type="common">Wild taro</name>
    <name type="synonym">Arum esculentum</name>
    <dbReference type="NCBI Taxonomy" id="4460"/>
    <lineage>
        <taxon>Eukaryota</taxon>
        <taxon>Viridiplantae</taxon>
        <taxon>Streptophyta</taxon>
        <taxon>Embryophyta</taxon>
        <taxon>Tracheophyta</taxon>
        <taxon>Spermatophyta</taxon>
        <taxon>Magnoliopsida</taxon>
        <taxon>Liliopsida</taxon>
        <taxon>Araceae</taxon>
        <taxon>Aroideae</taxon>
        <taxon>Colocasieae</taxon>
        <taxon>Colocasia</taxon>
    </lineage>
</organism>
<feature type="region of interest" description="Disordered" evidence="1">
    <location>
        <begin position="74"/>
        <end position="109"/>
    </location>
</feature>
<evidence type="ECO:0000313" key="3">
    <source>
        <dbReference type="Proteomes" id="UP000652761"/>
    </source>
</evidence>
<accession>A0A843TXF1</accession>
<dbReference type="EMBL" id="NMUH01000264">
    <property type="protein sequence ID" value="MQL75765.1"/>
    <property type="molecule type" value="Genomic_DNA"/>
</dbReference>